<dbReference type="AlphaFoldDB" id="A0A8H3VHW8"/>
<evidence type="ECO:0000313" key="2">
    <source>
        <dbReference type="EMBL" id="KAE9988275.1"/>
    </source>
</evidence>
<evidence type="ECO:0000256" key="1">
    <source>
        <dbReference type="SAM" id="MobiDB-lite"/>
    </source>
</evidence>
<accession>A0A8H3VHW8</accession>
<protein>
    <submittedName>
        <fullName evidence="2">Uncharacterized protein</fullName>
    </submittedName>
</protein>
<dbReference type="EMBL" id="WNWS01000009">
    <property type="protein sequence ID" value="KAE9988275.1"/>
    <property type="molecule type" value="Genomic_DNA"/>
</dbReference>
<comment type="caution">
    <text evidence="2">The sequence shown here is derived from an EMBL/GenBank/DDBJ whole genome shotgun (WGS) entry which is preliminary data.</text>
</comment>
<gene>
    <name evidence="2" type="ORF">EG328_011648</name>
</gene>
<sequence length="235" mass="26458">MVKLPVQKFQHIAWYEQHHRLSRDHAKRLLLVDASNCNAFYNLNLHKRVAGPGHVTQTGSIDILKVAMHIVLIRVVPIVSERRPVRNVHQPTNYDGGGEMTPGRVHICTRSPQPSDISASNFNSVYTVQSKQEFQRITYLTTSRAYVNVLSQELQASSNLPNMATATTTTGTGTPASSEDQNMTHTIQDLRKNKNKIHVFVYDLRNFINEPTYGVPLIKGRLDDEEVQAIKSTTV</sequence>
<feature type="region of interest" description="Disordered" evidence="1">
    <location>
        <begin position="161"/>
        <end position="182"/>
    </location>
</feature>
<name>A0A8H3VHW8_VENIN</name>
<organism evidence="2 3">
    <name type="scientific">Venturia inaequalis</name>
    <name type="common">Apple scab fungus</name>
    <dbReference type="NCBI Taxonomy" id="5025"/>
    <lineage>
        <taxon>Eukaryota</taxon>
        <taxon>Fungi</taxon>
        <taxon>Dikarya</taxon>
        <taxon>Ascomycota</taxon>
        <taxon>Pezizomycotina</taxon>
        <taxon>Dothideomycetes</taxon>
        <taxon>Pleosporomycetidae</taxon>
        <taxon>Venturiales</taxon>
        <taxon>Venturiaceae</taxon>
        <taxon>Venturia</taxon>
    </lineage>
</organism>
<reference evidence="2 3" key="1">
    <citation type="submission" date="2018-12" db="EMBL/GenBank/DDBJ databases">
        <title>Venturia inaequalis Genome Resource.</title>
        <authorList>
            <person name="Lichtner F.J."/>
        </authorList>
    </citation>
    <scope>NUCLEOTIDE SEQUENCE [LARGE SCALE GENOMIC DNA]</scope>
    <source>
        <strain evidence="2 3">120213</strain>
    </source>
</reference>
<feature type="compositionally biased region" description="Low complexity" evidence="1">
    <location>
        <begin position="164"/>
        <end position="174"/>
    </location>
</feature>
<proteinExistence type="predicted"/>
<evidence type="ECO:0000313" key="3">
    <source>
        <dbReference type="Proteomes" id="UP000447873"/>
    </source>
</evidence>
<dbReference type="Proteomes" id="UP000447873">
    <property type="component" value="Unassembled WGS sequence"/>
</dbReference>